<proteinExistence type="predicted"/>
<dbReference type="AlphaFoldDB" id="A0A1H1QEY6"/>
<organism evidence="1 2">
    <name type="scientific">Brevibacterium sandarakinum</name>
    <dbReference type="NCBI Taxonomy" id="629680"/>
    <lineage>
        <taxon>Bacteria</taxon>
        <taxon>Bacillati</taxon>
        <taxon>Actinomycetota</taxon>
        <taxon>Actinomycetes</taxon>
        <taxon>Micrococcales</taxon>
        <taxon>Brevibacteriaceae</taxon>
        <taxon>Brevibacterium</taxon>
    </lineage>
</organism>
<name>A0A1H1QEY6_BRESA</name>
<gene>
    <name evidence="1" type="ORF">SAMN04489751_1497</name>
</gene>
<sequence length="79" mass="8418">MQNRITRFADSAEITRIGRNIDAQPVLATPVTTTATTAVTCITAAFGSHDSERNDVTSSFESDETVDGLLKARVVAMSS</sequence>
<dbReference type="STRING" id="629680.SAMN04489751_1497"/>
<protein>
    <submittedName>
        <fullName evidence="1">Uncharacterized protein</fullName>
    </submittedName>
</protein>
<dbReference type="Proteomes" id="UP000199700">
    <property type="component" value="Chromosome"/>
</dbReference>
<accession>A0A1H1QEY6</accession>
<keyword evidence="2" id="KW-1185">Reference proteome</keyword>
<evidence type="ECO:0000313" key="1">
    <source>
        <dbReference type="EMBL" id="SDS21459.1"/>
    </source>
</evidence>
<reference evidence="1" key="1">
    <citation type="submission" date="2016-10" db="EMBL/GenBank/DDBJ databases">
        <authorList>
            <person name="Varghese N."/>
            <person name="Submissions S."/>
        </authorList>
    </citation>
    <scope>NUCLEOTIDE SEQUENCE [LARGE SCALE GENOMIC DNA]</scope>
    <source>
        <strain evidence="1">DSM 22082</strain>
    </source>
</reference>
<dbReference type="EMBL" id="LT629739">
    <property type="protein sequence ID" value="SDS21459.1"/>
    <property type="molecule type" value="Genomic_DNA"/>
</dbReference>
<evidence type="ECO:0000313" key="2">
    <source>
        <dbReference type="Proteomes" id="UP000199700"/>
    </source>
</evidence>
<dbReference type="RefSeq" id="WP_092104465.1">
    <property type="nucleotide sequence ID" value="NZ_LT629739.1"/>
</dbReference>